<feature type="transmembrane region" description="Helical" evidence="1">
    <location>
        <begin position="201"/>
        <end position="221"/>
    </location>
</feature>
<name>A0A935C8V4_9BACT</name>
<proteinExistence type="predicted"/>
<gene>
    <name evidence="2" type="ORF">JKA74_11715</name>
</gene>
<protein>
    <submittedName>
        <fullName evidence="2">Uncharacterized protein</fullName>
    </submittedName>
</protein>
<evidence type="ECO:0000313" key="3">
    <source>
        <dbReference type="Proteomes" id="UP000611723"/>
    </source>
</evidence>
<feature type="transmembrane region" description="Helical" evidence="1">
    <location>
        <begin position="82"/>
        <end position="101"/>
    </location>
</feature>
<feature type="transmembrane region" description="Helical" evidence="1">
    <location>
        <begin position="245"/>
        <end position="269"/>
    </location>
</feature>
<evidence type="ECO:0000313" key="2">
    <source>
        <dbReference type="EMBL" id="MBK6265705.1"/>
    </source>
</evidence>
<dbReference type="Proteomes" id="UP000611723">
    <property type="component" value="Unassembled WGS sequence"/>
</dbReference>
<dbReference type="RefSeq" id="WP_201431379.1">
    <property type="nucleotide sequence ID" value="NZ_JAEQBW010000004.1"/>
</dbReference>
<feature type="transmembrane region" description="Helical" evidence="1">
    <location>
        <begin position="305"/>
        <end position="323"/>
    </location>
</feature>
<keyword evidence="1" id="KW-0472">Membrane</keyword>
<feature type="transmembrane region" description="Helical" evidence="1">
    <location>
        <begin position="13"/>
        <end position="36"/>
    </location>
</feature>
<feature type="transmembrane region" description="Helical" evidence="1">
    <location>
        <begin position="166"/>
        <end position="194"/>
    </location>
</feature>
<reference evidence="2" key="1">
    <citation type="submission" date="2021-01" db="EMBL/GenBank/DDBJ databases">
        <title>Marivirga aurantiaca sp. nov., isolated from intertidal surface sediments.</title>
        <authorList>
            <person name="Zhang M."/>
        </authorList>
    </citation>
    <scope>NUCLEOTIDE SEQUENCE</scope>
    <source>
        <strain evidence="2">S37H4</strain>
    </source>
</reference>
<keyword evidence="1" id="KW-1133">Transmembrane helix</keyword>
<comment type="caution">
    <text evidence="2">The sequence shown here is derived from an EMBL/GenBank/DDBJ whole genome shotgun (WGS) entry which is preliminary data.</text>
</comment>
<dbReference type="AlphaFoldDB" id="A0A935C8V4"/>
<sequence>MIGFFRINDPYRLLILFLAVVFIRLPYFISSEPLVYELNWMLIGETLNQGNILYKDFLAPIAPLAAWMYTAIDFIFGRAPMAYQILATLLMGYQFVLFNSIMHKNKAYNENTYVPAFVYALLMQVFFDFFTLSPVLVSMTFILLVLDNIYLRIENKLNDLTILKTGFFMGMAVLFYLPSIIFLLATVISFVLLTGLIFRRYLMFFYGFLLPIAAVGLYYFWHDALGNMMYQWIISNFVYNQENMVGLISLLLFISLPLLVFVLALYKTFSISRFTNYQVRVQQVMFMMFAAAWVVWILGDVKAPYQLIVFVPFIAFFIAHFILQFRKKATANLFTIFFTFSLIFVNYILFYQNFHLHKWGDFNALWVNESIYEPWVAGKKVLVVGNGRQIYHSASGVATKFYDWKLSQNIWEMPNDPKKLAVIYDDLVKNQPETIIDLDGYAEAVLENLPGVSSEYEKVNYKVYVLKN</sequence>
<accession>A0A935C8V4</accession>
<keyword evidence="3" id="KW-1185">Reference proteome</keyword>
<evidence type="ECO:0000256" key="1">
    <source>
        <dbReference type="SAM" id="Phobius"/>
    </source>
</evidence>
<feature type="transmembrane region" description="Helical" evidence="1">
    <location>
        <begin position="281"/>
        <end position="299"/>
    </location>
</feature>
<organism evidence="2 3">
    <name type="scientific">Marivirga aurantiaca</name>
    <dbReference type="NCBI Taxonomy" id="2802615"/>
    <lineage>
        <taxon>Bacteria</taxon>
        <taxon>Pseudomonadati</taxon>
        <taxon>Bacteroidota</taxon>
        <taxon>Cytophagia</taxon>
        <taxon>Cytophagales</taxon>
        <taxon>Marivirgaceae</taxon>
        <taxon>Marivirga</taxon>
    </lineage>
</organism>
<feature type="transmembrane region" description="Helical" evidence="1">
    <location>
        <begin position="330"/>
        <end position="350"/>
    </location>
</feature>
<feature type="transmembrane region" description="Helical" evidence="1">
    <location>
        <begin position="113"/>
        <end position="146"/>
    </location>
</feature>
<keyword evidence="1" id="KW-0812">Transmembrane</keyword>
<dbReference type="EMBL" id="JAEQBW010000004">
    <property type="protein sequence ID" value="MBK6265705.1"/>
    <property type="molecule type" value="Genomic_DNA"/>
</dbReference>